<name>A0A6P5TJF8_PRUAV</name>
<dbReference type="InterPro" id="IPR019999">
    <property type="entry name" value="Anth_synth_I-like"/>
</dbReference>
<protein>
    <recommendedName>
        <fullName evidence="5">aminodeoxychorismate synthase</fullName>
        <ecNumber evidence="5">2.6.1.85</ecNumber>
    </recommendedName>
    <alternativeName>
        <fullName evidence="13 16">Para-aminobenzoate synthase</fullName>
    </alternativeName>
    <alternativeName>
        <fullName evidence="14">p-aminobenzoic acid synthase</fullName>
    </alternativeName>
</protein>
<keyword evidence="12" id="KW-0511">Multifunctional enzyme</keyword>
<dbReference type="PRINTS" id="PR00097">
    <property type="entry name" value="ANTSNTHASEII"/>
</dbReference>
<dbReference type="PROSITE" id="PS51273">
    <property type="entry name" value="GATASE_TYPE_1"/>
    <property type="match status" value="1"/>
</dbReference>
<dbReference type="Pfam" id="PF00425">
    <property type="entry name" value="Chorismate_bind"/>
    <property type="match status" value="1"/>
</dbReference>
<dbReference type="GO" id="GO:0046656">
    <property type="term" value="P:folic acid biosynthetic process"/>
    <property type="evidence" value="ECO:0007669"/>
    <property type="project" value="UniProtKB-KW"/>
</dbReference>
<dbReference type="Gene3D" id="3.40.50.880">
    <property type="match status" value="1"/>
</dbReference>
<dbReference type="InterPro" id="IPR005802">
    <property type="entry name" value="ADC_synth_comp_1"/>
</dbReference>
<dbReference type="InterPro" id="IPR029062">
    <property type="entry name" value="Class_I_gatase-like"/>
</dbReference>
<comment type="pathway">
    <text evidence="3">Cofactor biosynthesis; tetrahydrofolate biosynthesis; 4-aminobenzoate from chorismate: step 1/2.</text>
</comment>
<dbReference type="InterPro" id="IPR006221">
    <property type="entry name" value="TrpG/PapA_dom"/>
</dbReference>
<evidence type="ECO:0000259" key="17">
    <source>
        <dbReference type="Pfam" id="PF00117"/>
    </source>
</evidence>
<evidence type="ECO:0000256" key="1">
    <source>
        <dbReference type="ARBA" id="ARBA00001000"/>
    </source>
</evidence>
<feature type="domain" description="Anthranilate synthase component I N-terminal" evidence="19">
    <location>
        <begin position="457"/>
        <end position="602"/>
    </location>
</feature>
<dbReference type="InterPro" id="IPR005801">
    <property type="entry name" value="ADC_synthase"/>
</dbReference>
<evidence type="ECO:0000256" key="16">
    <source>
        <dbReference type="ARBA" id="ARBA00078510"/>
    </source>
</evidence>
<evidence type="ECO:0000259" key="18">
    <source>
        <dbReference type="Pfam" id="PF00425"/>
    </source>
</evidence>
<evidence type="ECO:0000256" key="6">
    <source>
        <dbReference type="ARBA" id="ARBA00022528"/>
    </source>
</evidence>
<evidence type="ECO:0000313" key="21">
    <source>
        <dbReference type="RefSeq" id="XP_021827274.1"/>
    </source>
</evidence>
<evidence type="ECO:0000256" key="15">
    <source>
        <dbReference type="ARBA" id="ARBA00060092"/>
    </source>
</evidence>
<dbReference type="Proteomes" id="UP000515124">
    <property type="component" value="Unplaced"/>
</dbReference>
<dbReference type="GO" id="GO:0009507">
    <property type="term" value="C:chloroplast"/>
    <property type="evidence" value="ECO:0007669"/>
    <property type="project" value="UniProtKB-SubCell"/>
</dbReference>
<dbReference type="Gene3D" id="3.60.120.10">
    <property type="entry name" value="Anthranilate synthase"/>
    <property type="match status" value="1"/>
</dbReference>
<comment type="subcellular location">
    <subcellularLocation>
        <location evidence="2">Plastid</location>
        <location evidence="2">Chloroplast</location>
    </subcellularLocation>
</comment>
<proteinExistence type="inferred from homology"/>
<dbReference type="KEGG" id="pavi:110767914"/>
<dbReference type="InterPro" id="IPR006805">
    <property type="entry name" value="Anth_synth_I_N"/>
</dbReference>
<evidence type="ECO:0000256" key="7">
    <source>
        <dbReference type="ARBA" id="ARBA00022640"/>
    </source>
</evidence>
<dbReference type="PRINTS" id="PR00096">
    <property type="entry name" value="GATASE"/>
</dbReference>
<keyword evidence="7" id="KW-0934">Plastid</keyword>
<evidence type="ECO:0000256" key="14">
    <source>
        <dbReference type="ARBA" id="ARBA00031904"/>
    </source>
</evidence>
<dbReference type="SUPFAM" id="SSF56322">
    <property type="entry name" value="ADC synthase"/>
    <property type="match status" value="1"/>
</dbReference>
<feature type="domain" description="Glutamine amidotransferase" evidence="17">
    <location>
        <begin position="101"/>
        <end position="259"/>
    </location>
</feature>
<keyword evidence="10" id="KW-0809">Transit peptide</keyword>
<comment type="similarity">
    <text evidence="4">In the C-terminal section; belongs to the anthranilate synthase component I family.</text>
</comment>
<comment type="catalytic activity">
    <reaction evidence="1">
        <text>chorismate + L-glutamine = 4-amino-4-deoxychorismate + L-glutamate</text>
        <dbReference type="Rhea" id="RHEA:11672"/>
        <dbReference type="ChEBI" id="CHEBI:29748"/>
        <dbReference type="ChEBI" id="CHEBI:29985"/>
        <dbReference type="ChEBI" id="CHEBI:58359"/>
        <dbReference type="ChEBI" id="CHEBI:58406"/>
        <dbReference type="EC" id="2.6.1.85"/>
    </reaction>
</comment>
<dbReference type="PANTHER" id="PTHR11236">
    <property type="entry name" value="AMINOBENZOATE/ANTHRANILATE SYNTHASE"/>
    <property type="match status" value="1"/>
</dbReference>
<dbReference type="PANTHER" id="PTHR11236:SF18">
    <property type="entry name" value="AMINODEOXYCHORISMATE SYNTHASE"/>
    <property type="match status" value="1"/>
</dbReference>
<evidence type="ECO:0000256" key="5">
    <source>
        <dbReference type="ARBA" id="ARBA00013139"/>
    </source>
</evidence>
<dbReference type="PRINTS" id="PR00099">
    <property type="entry name" value="CPSGATASE"/>
</dbReference>
<feature type="domain" description="Glutamine amidotransferase" evidence="17">
    <location>
        <begin position="298"/>
        <end position="338"/>
    </location>
</feature>
<dbReference type="GO" id="GO:0000162">
    <property type="term" value="P:L-tryptophan biosynthetic process"/>
    <property type="evidence" value="ECO:0007669"/>
    <property type="project" value="TreeGrafter"/>
</dbReference>
<evidence type="ECO:0000256" key="2">
    <source>
        <dbReference type="ARBA" id="ARBA00004229"/>
    </source>
</evidence>
<keyword evidence="8" id="KW-0808">Transferase</keyword>
<dbReference type="EC" id="2.6.1.85" evidence="5"/>
<comment type="function">
    <text evidence="15">Bifunctional enzyme that catalyzes the biosynthesis of 4-amino-4-deoxychorismate (ADC) from chorismate and glutamine. In the first step, a glutamine amidotransferase generates ammonia that is channelled between the binding sites of glutamine and chorismate and used along with chorismate in the second step, catalyzed by aminodeoxychorismate synthase, to produce ADC. Required for the synthesis of 4-aminobenzoate (PABA), an important component in tetrahydrofolate biosynthesis. Does not possess ADC lyase activity.</text>
</comment>
<evidence type="ECO:0000256" key="8">
    <source>
        <dbReference type="ARBA" id="ARBA00022679"/>
    </source>
</evidence>
<evidence type="ECO:0000256" key="13">
    <source>
        <dbReference type="ARBA" id="ARBA00031329"/>
    </source>
</evidence>
<organism evidence="20 21">
    <name type="scientific">Prunus avium</name>
    <name type="common">Cherry</name>
    <name type="synonym">Cerasus avium</name>
    <dbReference type="NCBI Taxonomy" id="42229"/>
    <lineage>
        <taxon>Eukaryota</taxon>
        <taxon>Viridiplantae</taxon>
        <taxon>Streptophyta</taxon>
        <taxon>Embryophyta</taxon>
        <taxon>Tracheophyta</taxon>
        <taxon>Spermatophyta</taxon>
        <taxon>Magnoliopsida</taxon>
        <taxon>eudicotyledons</taxon>
        <taxon>Gunneridae</taxon>
        <taxon>Pentapetalae</taxon>
        <taxon>rosids</taxon>
        <taxon>fabids</taxon>
        <taxon>Rosales</taxon>
        <taxon>Rosaceae</taxon>
        <taxon>Amygdaloideae</taxon>
        <taxon>Amygdaleae</taxon>
        <taxon>Prunus</taxon>
    </lineage>
</organism>
<dbReference type="FunFam" id="3.40.50.880:FF:000072">
    <property type="entry name" value="Aminodeoxychorismate synthase, chloroplastic"/>
    <property type="match status" value="1"/>
</dbReference>
<evidence type="ECO:0000259" key="19">
    <source>
        <dbReference type="Pfam" id="PF04715"/>
    </source>
</evidence>
<dbReference type="SUPFAM" id="SSF52317">
    <property type="entry name" value="Class I glutamine amidotransferase-like"/>
    <property type="match status" value="1"/>
</dbReference>
<evidence type="ECO:0000256" key="3">
    <source>
        <dbReference type="ARBA" id="ARBA00005009"/>
    </source>
</evidence>
<dbReference type="GeneID" id="110767914"/>
<evidence type="ECO:0000256" key="4">
    <source>
        <dbReference type="ARBA" id="ARBA00005970"/>
    </source>
</evidence>
<keyword evidence="20" id="KW-1185">Reference proteome</keyword>
<sequence length="926" mass="104145">MGSLRLSSNLHHHQPWPIQYQPTTTYPFVEGLPCTNKNMLESELFVKVDNFNNKDKNRASNHDARKLVMSSNLMPQPLKGSYVGKKHLQEPGQKLEFVRTLLIDNYDSYTYNIYQELSVINGLPPVVVRNDELTWKDICYYLYEENAFDNVVISPGPGSPTCPADIGICLQVLLDCWDIPILGVCLGHQALAYVHGSKVVHASEPVHGRLSEIEHNGCRLFNDIPSGHNSGFKVVRYHSLVVDVESLPDELIPIAWTSSVDALSFLETHKSDVPSEFAAGSFSTKLKNGSYSPFSHSGKLQSEKVLMGIMHSTRPHYGLQFHPESIATFHGRQIFKNFREITEEYWRSSRASFLQERNFDYTACVQIPHVSRLFTEVPRHRQLVNNADGQLYRKAFRSNLLKNSEGNRSCSGMVDMVNLLHPSNGVKYLKLKWKRFKNLAGQVGGAKNIFCELYGHHKAENTFWLDSSSIEKRRARFSFMGGKGGTLWKQLTFKLSDRSDMTLKGRGFLSVEDAQGSTKSTFLEEGFLDFLKKELLSFCYDEKDYEGLPFDFHGGYIGYMGYSLKVECGALSNRHKSGTPDACFFFADNLVVIDHCSNDVYVLSIDEGCTSKTPWLDDTEQKLLSLKTSATTEGEEPNLQALTSSQCQASFLADKSREEYIKDVDKCMEYIKDGESYELCLTTQMRKRIGEMDSLGLYLHLREKNPAPYAAWLNFAKENLCICCSSPERFLRLDRNGILEAKPIKGTVARGATLEEDEQHKLQLQYSEKDQAENLMIVDLLRNDLGRVCEPGSVHVPHLMDVESYATVHTMVSTIRGKKRSDVTAVDCVRAAFPGGSMTGAPKLRSMELLDSIENSSRGIYSGSIGFFSYNQTFDLNIVIRTVVIHEGEASIGAGGAIIALSNPEDEYDEMVLKTQAPAKAVMEFL</sequence>
<keyword evidence="11" id="KW-0315">Glutamine amidotransferase</keyword>
<dbReference type="GO" id="GO:0046820">
    <property type="term" value="F:4-amino-4-deoxychorismate synthase activity"/>
    <property type="evidence" value="ECO:0007669"/>
    <property type="project" value="UniProtKB-EC"/>
</dbReference>
<evidence type="ECO:0000256" key="9">
    <source>
        <dbReference type="ARBA" id="ARBA00022909"/>
    </source>
</evidence>
<dbReference type="RefSeq" id="XP_021827274.1">
    <property type="nucleotide sequence ID" value="XM_021971582.1"/>
</dbReference>
<keyword evidence="9" id="KW-0289">Folate biosynthesis</keyword>
<dbReference type="CDD" id="cd01743">
    <property type="entry name" value="GATase1_Anthranilate_Synthase"/>
    <property type="match status" value="1"/>
</dbReference>
<accession>A0A6P5TJF8</accession>
<evidence type="ECO:0000256" key="10">
    <source>
        <dbReference type="ARBA" id="ARBA00022946"/>
    </source>
</evidence>
<dbReference type="InterPro" id="IPR015890">
    <property type="entry name" value="Chorismate_C"/>
</dbReference>
<dbReference type="InterPro" id="IPR017926">
    <property type="entry name" value="GATASE"/>
</dbReference>
<dbReference type="UniPathway" id="UPA00077">
    <property type="reaction ID" value="UER00149"/>
</dbReference>
<dbReference type="GO" id="GO:0008153">
    <property type="term" value="P:4-aminobenzoate biosynthetic process"/>
    <property type="evidence" value="ECO:0007669"/>
    <property type="project" value="TreeGrafter"/>
</dbReference>
<dbReference type="AlphaFoldDB" id="A0A6P5TJF8"/>
<dbReference type="Pfam" id="PF04715">
    <property type="entry name" value="Anth_synt_I_N"/>
    <property type="match status" value="1"/>
</dbReference>
<reference evidence="21" key="1">
    <citation type="submission" date="2025-08" db="UniProtKB">
        <authorList>
            <consortium name="RefSeq"/>
        </authorList>
    </citation>
    <scope>IDENTIFICATION</scope>
</reference>
<dbReference type="NCBIfam" id="TIGR00553">
    <property type="entry name" value="pabB"/>
    <property type="match status" value="1"/>
</dbReference>
<keyword evidence="6" id="KW-0150">Chloroplast</keyword>
<evidence type="ECO:0000256" key="11">
    <source>
        <dbReference type="ARBA" id="ARBA00022962"/>
    </source>
</evidence>
<dbReference type="GO" id="GO:0046654">
    <property type="term" value="P:tetrahydrofolate biosynthetic process"/>
    <property type="evidence" value="ECO:0007669"/>
    <property type="project" value="UniProtKB-UniPathway"/>
</dbReference>
<feature type="domain" description="Chorismate-utilising enzyme C-terminal" evidence="18">
    <location>
        <begin position="657"/>
        <end position="914"/>
    </location>
</feature>
<gene>
    <name evidence="21" type="primary">LOC110767914</name>
</gene>
<evidence type="ECO:0000313" key="20">
    <source>
        <dbReference type="Proteomes" id="UP000515124"/>
    </source>
</evidence>
<dbReference type="Pfam" id="PF00117">
    <property type="entry name" value="GATase"/>
    <property type="match status" value="2"/>
</dbReference>
<evidence type="ECO:0000256" key="12">
    <source>
        <dbReference type="ARBA" id="ARBA00023268"/>
    </source>
</evidence>